<proteinExistence type="predicted"/>
<feature type="compositionally biased region" description="Low complexity" evidence="1">
    <location>
        <begin position="28"/>
        <end position="43"/>
    </location>
</feature>
<comment type="caution">
    <text evidence="2">The sequence shown here is derived from an EMBL/GenBank/DDBJ whole genome shotgun (WGS) entry which is preliminary data.</text>
</comment>
<protein>
    <submittedName>
        <fullName evidence="2">Uncharacterized protein</fullName>
    </submittedName>
</protein>
<feature type="region of interest" description="Disordered" evidence="1">
    <location>
        <begin position="28"/>
        <end position="53"/>
    </location>
</feature>
<sequence>RIDIKSASEAEAERVAEAKLLTTETEGAAIAGEELPAEVPTVVESEEAAEPVPALETTFTPPVSFEPQVAAEKAQIRFAEDILVPTPIKPGVKSRKRKKKGVQGKGSAEDGIKIKKLRRASGTLETGEEGEEY</sequence>
<dbReference type="EMBL" id="BARV01004127">
    <property type="protein sequence ID" value="GAI15678.1"/>
    <property type="molecule type" value="Genomic_DNA"/>
</dbReference>
<feature type="region of interest" description="Disordered" evidence="1">
    <location>
        <begin position="88"/>
        <end position="133"/>
    </location>
</feature>
<gene>
    <name evidence="2" type="ORF">S06H3_09386</name>
</gene>
<evidence type="ECO:0000256" key="1">
    <source>
        <dbReference type="SAM" id="MobiDB-lite"/>
    </source>
</evidence>
<evidence type="ECO:0000313" key="2">
    <source>
        <dbReference type="EMBL" id="GAI15678.1"/>
    </source>
</evidence>
<accession>X1L9D1</accession>
<reference evidence="2" key="1">
    <citation type="journal article" date="2014" name="Front. Microbiol.">
        <title>High frequency of phylogenetically diverse reductive dehalogenase-homologous genes in deep subseafloor sedimentary metagenomes.</title>
        <authorList>
            <person name="Kawai M."/>
            <person name="Futagami T."/>
            <person name="Toyoda A."/>
            <person name="Takaki Y."/>
            <person name="Nishi S."/>
            <person name="Hori S."/>
            <person name="Arai W."/>
            <person name="Tsubouchi T."/>
            <person name="Morono Y."/>
            <person name="Uchiyama I."/>
            <person name="Ito T."/>
            <person name="Fujiyama A."/>
            <person name="Inagaki F."/>
            <person name="Takami H."/>
        </authorList>
    </citation>
    <scope>NUCLEOTIDE SEQUENCE</scope>
    <source>
        <strain evidence="2">Expedition CK06-06</strain>
    </source>
</reference>
<organism evidence="2">
    <name type="scientific">marine sediment metagenome</name>
    <dbReference type="NCBI Taxonomy" id="412755"/>
    <lineage>
        <taxon>unclassified sequences</taxon>
        <taxon>metagenomes</taxon>
        <taxon>ecological metagenomes</taxon>
    </lineage>
</organism>
<feature type="compositionally biased region" description="Basic residues" evidence="1">
    <location>
        <begin position="92"/>
        <end position="102"/>
    </location>
</feature>
<dbReference type="AlphaFoldDB" id="X1L9D1"/>
<feature type="non-terminal residue" evidence="2">
    <location>
        <position position="1"/>
    </location>
</feature>
<name>X1L9D1_9ZZZZ</name>